<accession>A0A9P5XZI5</accession>
<protein>
    <submittedName>
        <fullName evidence="1">Uncharacterized protein</fullName>
    </submittedName>
</protein>
<comment type="caution">
    <text evidence="1">The sequence shown here is derived from an EMBL/GenBank/DDBJ whole genome shotgun (WGS) entry which is preliminary data.</text>
</comment>
<evidence type="ECO:0000313" key="1">
    <source>
        <dbReference type="EMBL" id="KAF9458525.1"/>
    </source>
</evidence>
<dbReference type="EMBL" id="MU150338">
    <property type="protein sequence ID" value="KAF9458525.1"/>
    <property type="molecule type" value="Genomic_DNA"/>
</dbReference>
<name>A0A9P5XZI5_9AGAR</name>
<dbReference type="OrthoDB" id="3184970at2759"/>
<keyword evidence="2" id="KW-1185">Reference proteome</keyword>
<gene>
    <name evidence="1" type="ORF">BDZ94DRAFT_1270472</name>
</gene>
<organism evidence="1 2">
    <name type="scientific">Collybia nuda</name>
    <dbReference type="NCBI Taxonomy" id="64659"/>
    <lineage>
        <taxon>Eukaryota</taxon>
        <taxon>Fungi</taxon>
        <taxon>Dikarya</taxon>
        <taxon>Basidiomycota</taxon>
        <taxon>Agaricomycotina</taxon>
        <taxon>Agaricomycetes</taxon>
        <taxon>Agaricomycetidae</taxon>
        <taxon>Agaricales</taxon>
        <taxon>Tricholomatineae</taxon>
        <taxon>Clitocybaceae</taxon>
        <taxon>Collybia</taxon>
    </lineage>
</organism>
<dbReference type="Proteomes" id="UP000807353">
    <property type="component" value="Unassembled WGS sequence"/>
</dbReference>
<reference evidence="1" key="1">
    <citation type="submission" date="2020-11" db="EMBL/GenBank/DDBJ databases">
        <authorList>
            <consortium name="DOE Joint Genome Institute"/>
            <person name="Ahrendt S."/>
            <person name="Riley R."/>
            <person name="Andreopoulos W."/>
            <person name="Labutti K."/>
            <person name="Pangilinan J."/>
            <person name="Ruiz-Duenas F.J."/>
            <person name="Barrasa J.M."/>
            <person name="Sanchez-Garcia M."/>
            <person name="Camarero S."/>
            <person name="Miyauchi S."/>
            <person name="Serrano A."/>
            <person name="Linde D."/>
            <person name="Babiker R."/>
            <person name="Drula E."/>
            <person name="Ayuso-Fernandez I."/>
            <person name="Pacheco R."/>
            <person name="Padilla G."/>
            <person name="Ferreira P."/>
            <person name="Barriuso J."/>
            <person name="Kellner H."/>
            <person name="Castanera R."/>
            <person name="Alfaro M."/>
            <person name="Ramirez L."/>
            <person name="Pisabarro A.G."/>
            <person name="Kuo A."/>
            <person name="Tritt A."/>
            <person name="Lipzen A."/>
            <person name="He G."/>
            <person name="Yan M."/>
            <person name="Ng V."/>
            <person name="Cullen D."/>
            <person name="Martin F."/>
            <person name="Rosso M.-N."/>
            <person name="Henrissat B."/>
            <person name="Hibbett D."/>
            <person name="Martinez A.T."/>
            <person name="Grigoriev I.V."/>
        </authorList>
    </citation>
    <scope>NUCLEOTIDE SEQUENCE</scope>
    <source>
        <strain evidence="1">CBS 247.69</strain>
    </source>
</reference>
<sequence length="168" mass="18727">MVICRVQMQKFLPQHVQEIVGYAVKHGYKDIVADAAPLLLAMPLEETVARLPVNIVAPWALYYGAWNRVLRSARSFPLQPRISILRSGGHVPDVPDSGRNNQVSCGCNVNKQICDILMALHDVDSLQNLATVFTLTTTRCKNVTSSLNKWRQAIETEIGNIKPSITYL</sequence>
<dbReference type="AlphaFoldDB" id="A0A9P5XZI5"/>
<proteinExistence type="predicted"/>
<evidence type="ECO:0000313" key="2">
    <source>
        <dbReference type="Proteomes" id="UP000807353"/>
    </source>
</evidence>